<evidence type="ECO:0000313" key="8">
    <source>
        <dbReference type="Proteomes" id="UP001501447"/>
    </source>
</evidence>
<dbReference type="SUPFAM" id="SSF53756">
    <property type="entry name" value="UDP-Glycosyltransferase/glycogen phosphorylase"/>
    <property type="match status" value="1"/>
</dbReference>
<evidence type="ECO:0000256" key="2">
    <source>
        <dbReference type="ARBA" id="ARBA00022676"/>
    </source>
</evidence>
<evidence type="ECO:0000313" key="7">
    <source>
        <dbReference type="EMBL" id="GAA2634777.1"/>
    </source>
</evidence>
<dbReference type="Gene3D" id="3.40.50.2000">
    <property type="entry name" value="Glycogen Phosphorylase B"/>
    <property type="match status" value="2"/>
</dbReference>
<comment type="caution">
    <text evidence="7">The sequence shown here is derived from an EMBL/GenBank/DDBJ whole genome shotgun (WGS) entry which is preliminary data.</text>
</comment>
<evidence type="ECO:0000259" key="5">
    <source>
        <dbReference type="Pfam" id="PF06722"/>
    </source>
</evidence>
<dbReference type="Proteomes" id="UP001501447">
    <property type="component" value="Unassembled WGS sequence"/>
</dbReference>
<dbReference type="Pfam" id="PF21036">
    <property type="entry name" value="EryCIII-like_N"/>
    <property type="match status" value="1"/>
</dbReference>
<feature type="domain" description="Erythromycin biosynthesis protein CIII-like N-terminal" evidence="6">
    <location>
        <begin position="24"/>
        <end position="241"/>
    </location>
</feature>
<dbReference type="CDD" id="cd03784">
    <property type="entry name" value="GT1_Gtf-like"/>
    <property type="match status" value="1"/>
</dbReference>
<keyword evidence="3" id="KW-0808">Transferase</keyword>
<protein>
    <submittedName>
        <fullName evidence="7">DUF1205 domain-containing protein</fullName>
    </submittedName>
</protein>
<dbReference type="PANTHER" id="PTHR48050">
    <property type="entry name" value="STEROL 3-BETA-GLUCOSYLTRANSFERASE"/>
    <property type="match status" value="1"/>
</dbReference>
<evidence type="ECO:0000256" key="3">
    <source>
        <dbReference type="ARBA" id="ARBA00022679"/>
    </source>
</evidence>
<organism evidence="7 8">
    <name type="scientific">Streptomyces axinellae</name>
    <dbReference type="NCBI Taxonomy" id="552788"/>
    <lineage>
        <taxon>Bacteria</taxon>
        <taxon>Bacillati</taxon>
        <taxon>Actinomycetota</taxon>
        <taxon>Actinomycetes</taxon>
        <taxon>Kitasatosporales</taxon>
        <taxon>Streptomycetaceae</taxon>
        <taxon>Streptomyces</taxon>
    </lineage>
</organism>
<feature type="domain" description="Erythromycin biosynthesis protein CIII-like C-terminal" evidence="5">
    <location>
        <begin position="270"/>
        <end position="402"/>
    </location>
</feature>
<dbReference type="InterPro" id="IPR048284">
    <property type="entry name" value="EryCIII-like_N"/>
</dbReference>
<comment type="similarity">
    <text evidence="1">Belongs to the glycosyltransferase 28 family.</text>
</comment>
<dbReference type="InterPro" id="IPR050426">
    <property type="entry name" value="Glycosyltransferase_28"/>
</dbReference>
<dbReference type="PANTHER" id="PTHR48050:SF13">
    <property type="entry name" value="STEROL 3-BETA-GLUCOSYLTRANSFERASE UGT80A2"/>
    <property type="match status" value="1"/>
</dbReference>
<dbReference type="InterPro" id="IPR010610">
    <property type="entry name" value="EryCIII-like_C"/>
</dbReference>
<dbReference type="InterPro" id="IPR002213">
    <property type="entry name" value="UDP_glucos_trans"/>
</dbReference>
<feature type="region of interest" description="Disordered" evidence="4">
    <location>
        <begin position="387"/>
        <end position="410"/>
    </location>
</feature>
<gene>
    <name evidence="7" type="ORF">GCM10009863_58900</name>
</gene>
<sequence length="410" mass="42382">MDVRVLFVPLAAAGHFYAMVPLAWALRTAGHEVRVAVPPQLRGMVESSGLPAVSAGGSYDTLGGIRESSEAVRRLTGRSLADFGGLDALPGAVRAELRDLRRAALVADAAHQADDLVAFARAWRPQLVVGDPVAFAAALAAATVGAPLVRHLSGPLPAAARSLGNGLPPAEWPDGLHRLYAAFGVEERADPAAATVDPTPPSLQTQPVPGRIAMRYVPYNGPGPVPPWLLEPAALPRVCVSWSMSHTATSGESDYPAAATAGALHALGGVEVVATVKATDRRRFGPVPEGVRVVAELPLQLLLPTCAVAVNHGGGGTSLTVAAYGVPQVMMPHDPVHVVNAERIAAVGAGVAHRSRPVDVAGIAGCVKSLLAEDRWRLAADALRAENAAQPEPAEAVRELEAVAASGRPR</sequence>
<dbReference type="EMBL" id="BAAARJ010000024">
    <property type="protein sequence ID" value="GAA2634777.1"/>
    <property type="molecule type" value="Genomic_DNA"/>
</dbReference>
<evidence type="ECO:0000256" key="4">
    <source>
        <dbReference type="SAM" id="MobiDB-lite"/>
    </source>
</evidence>
<name>A0ABP6D7U3_9ACTN</name>
<reference evidence="8" key="1">
    <citation type="journal article" date="2019" name="Int. J. Syst. Evol. Microbiol.">
        <title>The Global Catalogue of Microorganisms (GCM) 10K type strain sequencing project: providing services to taxonomists for standard genome sequencing and annotation.</title>
        <authorList>
            <consortium name="The Broad Institute Genomics Platform"/>
            <consortium name="The Broad Institute Genome Sequencing Center for Infectious Disease"/>
            <person name="Wu L."/>
            <person name="Ma J."/>
        </authorList>
    </citation>
    <scope>NUCLEOTIDE SEQUENCE [LARGE SCALE GENOMIC DNA]</scope>
    <source>
        <strain evidence="8">JCM 16373</strain>
    </source>
</reference>
<evidence type="ECO:0000259" key="6">
    <source>
        <dbReference type="Pfam" id="PF21036"/>
    </source>
</evidence>
<evidence type="ECO:0000256" key="1">
    <source>
        <dbReference type="ARBA" id="ARBA00006962"/>
    </source>
</evidence>
<keyword evidence="2" id="KW-0328">Glycosyltransferase</keyword>
<proteinExistence type="inferred from homology"/>
<dbReference type="Pfam" id="PF06722">
    <property type="entry name" value="EryCIII-like_C"/>
    <property type="match status" value="1"/>
</dbReference>
<accession>A0ABP6D7U3</accession>
<keyword evidence="8" id="KW-1185">Reference proteome</keyword>